<sequence>MKMVVDGIGHAGLIGGGCFAEHTIAGFQNRRPAARTATTKPHSNQTMGEMI</sequence>
<accession>A0A7X0MHH6</accession>
<feature type="region of interest" description="Disordered" evidence="1">
    <location>
        <begin position="30"/>
        <end position="51"/>
    </location>
</feature>
<dbReference type="AlphaFoldDB" id="A0A7X0MHH6"/>
<evidence type="ECO:0000313" key="2">
    <source>
        <dbReference type="EMBL" id="MBB6489143.1"/>
    </source>
</evidence>
<dbReference type="PROSITE" id="PS51257">
    <property type="entry name" value="PROKAR_LIPOPROTEIN"/>
    <property type="match status" value="1"/>
</dbReference>
<proteinExistence type="predicted"/>
<name>A0A7X0MHH6_9HYPH</name>
<comment type="caution">
    <text evidence="2">The sequence shown here is derived from an EMBL/GenBank/DDBJ whole genome shotgun (WGS) entry which is preliminary data.</text>
</comment>
<evidence type="ECO:0000256" key="1">
    <source>
        <dbReference type="SAM" id="MobiDB-lite"/>
    </source>
</evidence>
<organism evidence="2 3">
    <name type="scientific">Rhizobium lusitanum</name>
    <dbReference type="NCBI Taxonomy" id="293958"/>
    <lineage>
        <taxon>Bacteria</taxon>
        <taxon>Pseudomonadati</taxon>
        <taxon>Pseudomonadota</taxon>
        <taxon>Alphaproteobacteria</taxon>
        <taxon>Hyphomicrobiales</taxon>
        <taxon>Rhizobiaceae</taxon>
        <taxon>Rhizobium/Agrobacterium group</taxon>
        <taxon>Rhizobium</taxon>
    </lineage>
</organism>
<dbReference type="Proteomes" id="UP000565576">
    <property type="component" value="Unassembled WGS sequence"/>
</dbReference>
<evidence type="ECO:0000313" key="3">
    <source>
        <dbReference type="Proteomes" id="UP000565576"/>
    </source>
</evidence>
<protein>
    <submittedName>
        <fullName evidence="2">Uncharacterized protein</fullName>
    </submittedName>
</protein>
<feature type="compositionally biased region" description="Polar residues" evidence="1">
    <location>
        <begin position="36"/>
        <end position="51"/>
    </location>
</feature>
<reference evidence="2 3" key="1">
    <citation type="submission" date="2020-08" db="EMBL/GenBank/DDBJ databases">
        <title>Genomic Encyclopedia of Type Strains, Phase IV (KMG-V): Genome sequencing to study the core and pangenomes of soil and plant-associated prokaryotes.</title>
        <authorList>
            <person name="Whitman W."/>
        </authorList>
    </citation>
    <scope>NUCLEOTIDE SEQUENCE [LARGE SCALE GENOMIC DNA]</scope>
    <source>
        <strain evidence="2 3">SEMIA 4060</strain>
    </source>
</reference>
<gene>
    <name evidence="2" type="ORF">GGD46_006469</name>
</gene>
<dbReference type="EMBL" id="JACHBG010000032">
    <property type="protein sequence ID" value="MBB6489143.1"/>
    <property type="molecule type" value="Genomic_DNA"/>
</dbReference>